<dbReference type="GO" id="GO:0008270">
    <property type="term" value="F:zinc ion binding"/>
    <property type="evidence" value="ECO:0007669"/>
    <property type="project" value="InterPro"/>
</dbReference>
<dbReference type="InterPro" id="IPR002694">
    <property type="entry name" value="Znf_CHC2"/>
</dbReference>
<organism evidence="2 3">
    <name type="scientific">Segatella bryantii</name>
    <name type="common">Prevotella bryantii</name>
    <dbReference type="NCBI Taxonomy" id="77095"/>
    <lineage>
        <taxon>Bacteria</taxon>
        <taxon>Pseudomonadati</taxon>
        <taxon>Bacteroidota</taxon>
        <taxon>Bacteroidia</taxon>
        <taxon>Bacteroidales</taxon>
        <taxon>Prevotellaceae</taxon>
        <taxon>Segatella</taxon>
    </lineage>
</organism>
<name>A0AA37HZ59_SEGBR</name>
<reference evidence="2" key="1">
    <citation type="submission" date="2021-08" db="EMBL/GenBank/DDBJ databases">
        <title>Prevotella lacticifex sp. nov., isolated from rumen of cow.</title>
        <authorList>
            <person name="Shinkai T."/>
            <person name="Ikeyama N."/>
            <person name="Kumagai M."/>
            <person name="Ohmori H."/>
            <person name="Sakamoto M."/>
            <person name="Ohkuma M."/>
            <person name="Mitsumori M."/>
        </authorList>
    </citation>
    <scope>NUCLEOTIDE SEQUENCE</scope>
    <source>
        <strain evidence="2">DSM 11371</strain>
    </source>
</reference>
<dbReference type="AlphaFoldDB" id="A0AA37HZ59"/>
<dbReference type="Pfam" id="PF01807">
    <property type="entry name" value="Zn_ribbon_DnaG"/>
    <property type="match status" value="1"/>
</dbReference>
<feature type="domain" description="Zinc finger CHC2-type" evidence="1">
    <location>
        <begin position="7"/>
        <end position="82"/>
    </location>
</feature>
<protein>
    <submittedName>
        <fullName evidence="2">DNA primase</fullName>
    </submittedName>
</protein>
<evidence type="ECO:0000259" key="1">
    <source>
        <dbReference type="Pfam" id="PF01807"/>
    </source>
</evidence>
<dbReference type="GO" id="GO:0006260">
    <property type="term" value="P:DNA replication"/>
    <property type="evidence" value="ECO:0007669"/>
    <property type="project" value="InterPro"/>
</dbReference>
<dbReference type="Gene3D" id="3.90.580.10">
    <property type="entry name" value="Zinc finger, CHC2-type domain"/>
    <property type="match status" value="1"/>
</dbReference>
<dbReference type="InterPro" id="IPR036977">
    <property type="entry name" value="DNA_primase_Znf_CHC2"/>
</dbReference>
<evidence type="ECO:0000313" key="2">
    <source>
        <dbReference type="EMBL" id="GJG29043.1"/>
    </source>
</evidence>
<evidence type="ECO:0000313" key="3">
    <source>
        <dbReference type="Proteomes" id="UP000887043"/>
    </source>
</evidence>
<dbReference type="Proteomes" id="UP000887043">
    <property type="component" value="Unassembled WGS sequence"/>
</dbReference>
<dbReference type="GO" id="GO:0003899">
    <property type="term" value="F:DNA-directed RNA polymerase activity"/>
    <property type="evidence" value="ECO:0007669"/>
    <property type="project" value="InterPro"/>
</dbReference>
<dbReference type="RefSeq" id="WP_006283078.1">
    <property type="nucleotide sequence ID" value="NZ_BPTR01000002.1"/>
</dbReference>
<comment type="caution">
    <text evidence="2">The sequence shown here is derived from an EMBL/GenBank/DDBJ whole genome shotgun (WGS) entry which is preliminary data.</text>
</comment>
<accession>A0AA37HZ59</accession>
<dbReference type="GO" id="GO:0003677">
    <property type="term" value="F:DNA binding"/>
    <property type="evidence" value="ECO:0007669"/>
    <property type="project" value="InterPro"/>
</dbReference>
<dbReference type="Gene3D" id="3.40.1360.10">
    <property type="match status" value="1"/>
</dbReference>
<dbReference type="Pfam" id="PF13155">
    <property type="entry name" value="Toprim_2"/>
    <property type="match status" value="1"/>
</dbReference>
<dbReference type="SUPFAM" id="SSF57783">
    <property type="entry name" value="Zinc beta-ribbon"/>
    <property type="match status" value="1"/>
</dbReference>
<gene>
    <name evidence="2" type="ORF">PRRU23_27430</name>
</gene>
<proteinExistence type="predicted"/>
<sequence length="297" mass="34658">MNISEAKQIDIVDFLEKKGIHYHHRKGNKYWYCSPYRNENTPSFKIDKVRNDWYDYGAGEGGDLIDLCKKLYNSNDTSTVLRMIASDAPTLVNNLVRTRHAPAKHQQESEFRNVDYNPLTEIALQSYIIRRKVDLNIAMVYCCEVHYTLRGKNYYAIAFRNRNGGYEIRNQYFKGCIGHKDITFFPYEKDNLMKECCIFEGFMDFLSYLTIREKYADNVFADIAAQCDIIVLNTVACLRRALDILSHYEAIHCFLDNDEAGCKTTSAIKEYYSLSTIDESHRYKGYNDVNDYLAKHT</sequence>
<dbReference type="EMBL" id="BPTR01000002">
    <property type="protein sequence ID" value="GJG29043.1"/>
    <property type="molecule type" value="Genomic_DNA"/>
</dbReference>